<organism evidence="8">
    <name type="scientific">Tanacetum cinerariifolium</name>
    <name type="common">Dalmatian daisy</name>
    <name type="synonym">Chrysanthemum cinerariifolium</name>
    <dbReference type="NCBI Taxonomy" id="118510"/>
    <lineage>
        <taxon>Eukaryota</taxon>
        <taxon>Viridiplantae</taxon>
        <taxon>Streptophyta</taxon>
        <taxon>Embryophyta</taxon>
        <taxon>Tracheophyta</taxon>
        <taxon>Spermatophyta</taxon>
        <taxon>Magnoliopsida</taxon>
        <taxon>eudicotyledons</taxon>
        <taxon>Gunneridae</taxon>
        <taxon>Pentapetalae</taxon>
        <taxon>asterids</taxon>
        <taxon>campanulids</taxon>
        <taxon>Asterales</taxon>
        <taxon>Asteraceae</taxon>
        <taxon>Asteroideae</taxon>
        <taxon>Anthemideae</taxon>
        <taxon>Anthemidinae</taxon>
        <taxon>Tanacetum</taxon>
    </lineage>
</organism>
<protein>
    <recommendedName>
        <fullName evidence="9">Zinc finger, CCHC-type</fullName>
    </recommendedName>
</protein>
<evidence type="ECO:0000256" key="3">
    <source>
        <dbReference type="ARBA" id="ARBA00022801"/>
    </source>
</evidence>
<gene>
    <name evidence="8" type="ORF">Tci_013764</name>
</gene>
<dbReference type="GO" id="GO:0015074">
    <property type="term" value="P:DNA integration"/>
    <property type="evidence" value="ECO:0007669"/>
    <property type="project" value="InterPro"/>
</dbReference>
<dbReference type="InterPro" id="IPR057670">
    <property type="entry name" value="SH3_retrovirus"/>
</dbReference>
<dbReference type="GO" id="GO:0008270">
    <property type="term" value="F:zinc ion binding"/>
    <property type="evidence" value="ECO:0007669"/>
    <property type="project" value="UniProtKB-KW"/>
</dbReference>
<feature type="compositionally biased region" description="Low complexity" evidence="5">
    <location>
        <begin position="858"/>
        <end position="869"/>
    </location>
</feature>
<evidence type="ECO:0000256" key="1">
    <source>
        <dbReference type="ARBA" id="ARBA00022670"/>
    </source>
</evidence>
<keyword evidence="4" id="KW-0863">Zinc-finger</keyword>
<dbReference type="InterPro" id="IPR001584">
    <property type="entry name" value="Integrase_cat-core"/>
</dbReference>
<dbReference type="Pfam" id="PF00098">
    <property type="entry name" value="zf-CCHC"/>
    <property type="match status" value="1"/>
</dbReference>
<keyword evidence="3" id="KW-0378">Hydrolase</keyword>
<accession>A0A6L2JXP1</accession>
<feature type="compositionally biased region" description="Polar residues" evidence="5">
    <location>
        <begin position="833"/>
        <end position="856"/>
    </location>
</feature>
<dbReference type="Pfam" id="PF22936">
    <property type="entry name" value="Pol_BBD"/>
    <property type="match status" value="1"/>
</dbReference>
<evidence type="ECO:0000259" key="6">
    <source>
        <dbReference type="PROSITE" id="PS50158"/>
    </source>
</evidence>
<dbReference type="Pfam" id="PF13976">
    <property type="entry name" value="gag_pre-integrs"/>
    <property type="match status" value="1"/>
</dbReference>
<evidence type="ECO:0000256" key="4">
    <source>
        <dbReference type="PROSITE-ProRule" id="PRU00047"/>
    </source>
</evidence>
<name>A0A6L2JXP1_TANCI</name>
<proteinExistence type="predicted"/>
<evidence type="ECO:0000313" key="8">
    <source>
        <dbReference type="EMBL" id="GEU41786.1"/>
    </source>
</evidence>
<feature type="region of interest" description="Disordered" evidence="5">
    <location>
        <begin position="823"/>
        <end position="892"/>
    </location>
</feature>
<keyword evidence="4" id="KW-0862">Zinc</keyword>
<dbReference type="PANTHER" id="PTHR42648:SF30">
    <property type="entry name" value="RIBONUCLEASE H-LIKE DOMAIN, GAG-PRE-INTEGRASE DOMAIN PROTEIN-RELATED"/>
    <property type="match status" value="1"/>
</dbReference>
<dbReference type="SUPFAM" id="SSF53098">
    <property type="entry name" value="Ribonuclease H-like"/>
    <property type="match status" value="2"/>
</dbReference>
<dbReference type="InterPro" id="IPR036397">
    <property type="entry name" value="RNaseH_sf"/>
</dbReference>
<dbReference type="Pfam" id="PF25597">
    <property type="entry name" value="SH3_retrovirus"/>
    <property type="match status" value="2"/>
</dbReference>
<keyword evidence="2" id="KW-0479">Metal-binding</keyword>
<dbReference type="GO" id="GO:0003676">
    <property type="term" value="F:nucleic acid binding"/>
    <property type="evidence" value="ECO:0007669"/>
    <property type="project" value="InterPro"/>
</dbReference>
<sequence length="1471" mass="165702">MKIQDTTYLQNEHYALWEVIEFGDSYVAPQDNAATGSTSEGSAKKKGMTVAVTTEDMQKRKDDVKARTTLLLALPDEHQLRFSKYKTAQELWAAILKTFGGNEATKKTKKNQLKQQYGNFKAEEWLMYTIVWRNKSDLDTMSLDDVYNHLKVYEPEVQKKSESNSQNMAFISSAKNSSGNGEVNTASIPTASTQVSPAGPNVATATISLDTACAYIASQSNGFWKKTGKKISIQGTDVAGFDKSKVECFNCHKMGHFARECRAPRSQERGRRENYRQGSKEEEQAPKALMAIDGVGWDWSFMANGEENHALVADEEAPTEFALMAKSSSDNEVFDNSLCSKTCKKNTDSLNKMLKKEKEGLDNKLTVLSPHLAQVYSPPKKDMSWTGLPEFADDTITDYTKPSPKIGSLFKENQQSELNLEFQEFPLLIENFPLLTENFPVGNSQNNINDKGYWDSGCSRHMTGNISYLTDYEPFDGGYVSFGQGGCKITGKGTIKIECIVLGRNFKLTDDTNVLLRTPRQHNMYSIDLNNVVPHKDLTCLIAKASVDECMLWHRRLCHLNFKTMNKLVRHNLVRGLPSKCFENDHTCVACLKEKQHKASCKTKLVNTVTKPLHTLHMDLFGPTSDETSGILRNFITEIENLKTLRDFSNVRTPQQNRVAERRNRTLIEAARTMLADAKLPVTFWAEAVNTACYVQNRVLVNKSQNKTPYELFNGRTPAIGFLKPFGCHVMILNTLDHLGKFEAKEDECYFIGYSMSSNAFRVFNKRTNRVEENLHVDFLENKAIEKGAGPNWLFDIDSLTNYMNYVPVVVAAHLESSTSNAQDACKADAPESSGNSNPTATSTNPPADQMETLTLETPIPTVSSPVPTACLNDPPQLSSDSRLISKRVTSQDDTPSLDNILTLTNRMQDMSKDVLIPAIDMDTGKYKTCMLNKITKKPFQNVKHETKVLELIYNDLCDLHATSSLGNKKYFVTFIDDASRFCYVYLLHLKDEALDKFKVFKTEVELQQESLIKRFRTDRECEYMDTMYFQSISIIHETTAPYTPQQNGISERKNRVLKEMVNSMLSYFGLSQRFWGEAIVWGCRASVRLPDPKVKTFGESGIECIFVGYAEHSKAFGFYIIEPNDAVAINSIIESRDAIFDEHMFSSIHRLSQRSSEVPGTRDDVFGQHCYCFNVEDDPKTFDEAMKSHDVAFWKEAINDGMDSIMEITLGYGTVEKFKARLVIQGFKHKSGTDYFDTYAPVARISTIRLLIAMASIHNLIIHQMDVKTAFLNGELKEEVYMNQPLGFIMPDNENKIGLRNSVIKVLYEGHERADVILGIWIKHESNGIAISQSHYIENVLKRFNYSDCTPVSTPLDTYEKLMPNKGMAVSQLEYSRVIGCLMYSMTCTRPDIAFAVRKLSRYTSNPGTLALASNSDGAEVLKKTIHYRLVYSGYPSVLEGYTDASWISNTKDNSSTSGWVFLLGGGAFS</sequence>
<dbReference type="EMBL" id="BKCJ010001483">
    <property type="protein sequence ID" value="GEU41786.1"/>
    <property type="molecule type" value="Genomic_DNA"/>
</dbReference>
<evidence type="ECO:0000256" key="5">
    <source>
        <dbReference type="SAM" id="MobiDB-lite"/>
    </source>
</evidence>
<comment type="caution">
    <text evidence="8">The sequence shown here is derived from an EMBL/GenBank/DDBJ whole genome shotgun (WGS) entry which is preliminary data.</text>
</comment>
<dbReference type="SUPFAM" id="SSF57756">
    <property type="entry name" value="Retrovirus zinc finger-like domains"/>
    <property type="match status" value="1"/>
</dbReference>
<dbReference type="Gene3D" id="4.10.60.10">
    <property type="entry name" value="Zinc finger, CCHC-type"/>
    <property type="match status" value="1"/>
</dbReference>
<feature type="domain" description="Integrase catalytic" evidence="7">
    <location>
        <begin position="935"/>
        <end position="1110"/>
    </location>
</feature>
<dbReference type="PANTHER" id="PTHR42648">
    <property type="entry name" value="TRANSPOSASE, PUTATIVE-RELATED"/>
    <property type="match status" value="1"/>
</dbReference>
<evidence type="ECO:0000259" key="7">
    <source>
        <dbReference type="PROSITE" id="PS50994"/>
    </source>
</evidence>
<reference evidence="8" key="1">
    <citation type="journal article" date="2019" name="Sci. Rep.">
        <title>Draft genome of Tanacetum cinerariifolium, the natural source of mosquito coil.</title>
        <authorList>
            <person name="Yamashiro T."/>
            <person name="Shiraishi A."/>
            <person name="Satake H."/>
            <person name="Nakayama K."/>
        </authorList>
    </citation>
    <scope>NUCLEOTIDE SEQUENCE</scope>
</reference>
<dbReference type="InterPro" id="IPR012337">
    <property type="entry name" value="RNaseH-like_sf"/>
</dbReference>
<feature type="compositionally biased region" description="Polar residues" evidence="5">
    <location>
        <begin position="876"/>
        <end position="892"/>
    </location>
</feature>
<feature type="domain" description="CCHC-type" evidence="6">
    <location>
        <begin position="248"/>
        <end position="262"/>
    </location>
</feature>
<dbReference type="InterPro" id="IPR013103">
    <property type="entry name" value="RVT_2"/>
</dbReference>
<dbReference type="InterPro" id="IPR039537">
    <property type="entry name" value="Retrotran_Ty1/copia-like"/>
</dbReference>
<evidence type="ECO:0008006" key="9">
    <source>
        <dbReference type="Google" id="ProtNLM"/>
    </source>
</evidence>
<dbReference type="PROSITE" id="PS50994">
    <property type="entry name" value="INTEGRASE"/>
    <property type="match status" value="1"/>
</dbReference>
<dbReference type="InterPro" id="IPR001878">
    <property type="entry name" value="Znf_CCHC"/>
</dbReference>
<dbReference type="InterPro" id="IPR036875">
    <property type="entry name" value="Znf_CCHC_sf"/>
</dbReference>
<dbReference type="InterPro" id="IPR025724">
    <property type="entry name" value="GAG-pre-integrase_dom"/>
</dbReference>
<dbReference type="Gene3D" id="3.30.420.10">
    <property type="entry name" value="Ribonuclease H-like superfamily/Ribonuclease H"/>
    <property type="match status" value="2"/>
</dbReference>
<dbReference type="GO" id="GO:0006508">
    <property type="term" value="P:proteolysis"/>
    <property type="evidence" value="ECO:0007669"/>
    <property type="project" value="UniProtKB-KW"/>
</dbReference>
<dbReference type="InterPro" id="IPR054722">
    <property type="entry name" value="PolX-like_BBD"/>
</dbReference>
<dbReference type="SMART" id="SM00343">
    <property type="entry name" value="ZnF_C2HC"/>
    <property type="match status" value="1"/>
</dbReference>
<evidence type="ECO:0000256" key="2">
    <source>
        <dbReference type="ARBA" id="ARBA00022723"/>
    </source>
</evidence>
<dbReference type="Pfam" id="PF07727">
    <property type="entry name" value="RVT_2"/>
    <property type="match status" value="1"/>
</dbReference>
<dbReference type="PROSITE" id="PS50158">
    <property type="entry name" value="ZF_CCHC"/>
    <property type="match status" value="1"/>
</dbReference>
<feature type="region of interest" description="Disordered" evidence="5">
    <location>
        <begin position="262"/>
        <end position="285"/>
    </location>
</feature>
<keyword evidence="1" id="KW-0645">Protease</keyword>
<dbReference type="GO" id="GO:0008233">
    <property type="term" value="F:peptidase activity"/>
    <property type="evidence" value="ECO:0007669"/>
    <property type="project" value="UniProtKB-KW"/>
</dbReference>